<keyword evidence="7" id="KW-0443">Lipid metabolism</keyword>
<dbReference type="Pfam" id="PF19279">
    <property type="entry name" value="YegS_C"/>
    <property type="match status" value="1"/>
</dbReference>
<accession>A0A3N2BCR1</accession>
<evidence type="ECO:0000256" key="4">
    <source>
        <dbReference type="ARBA" id="ARBA00022741"/>
    </source>
</evidence>
<dbReference type="GO" id="GO:0008654">
    <property type="term" value="P:phospholipid biosynthetic process"/>
    <property type="evidence" value="ECO:0007669"/>
    <property type="project" value="UniProtKB-KW"/>
</dbReference>
<comment type="similarity">
    <text evidence="2">Belongs to the diacylglycerol/lipid kinase family.</text>
</comment>
<dbReference type="PROSITE" id="PS50146">
    <property type="entry name" value="DAGK"/>
    <property type="match status" value="1"/>
</dbReference>
<protein>
    <submittedName>
        <fullName evidence="10">Diacylglycerol kinase family enzyme</fullName>
    </submittedName>
</protein>
<evidence type="ECO:0000256" key="1">
    <source>
        <dbReference type="ARBA" id="ARBA00001946"/>
    </source>
</evidence>
<dbReference type="GO" id="GO:0005524">
    <property type="term" value="F:ATP binding"/>
    <property type="evidence" value="ECO:0007669"/>
    <property type="project" value="UniProtKB-KW"/>
</dbReference>
<dbReference type="Gene3D" id="2.60.200.40">
    <property type="match status" value="1"/>
</dbReference>
<keyword evidence="11" id="KW-1185">Reference proteome</keyword>
<proteinExistence type="inferred from homology"/>
<dbReference type="Proteomes" id="UP000280668">
    <property type="component" value="Unassembled WGS sequence"/>
</dbReference>
<dbReference type="GO" id="GO:0016301">
    <property type="term" value="F:kinase activity"/>
    <property type="evidence" value="ECO:0007669"/>
    <property type="project" value="UniProtKB-KW"/>
</dbReference>
<evidence type="ECO:0000256" key="3">
    <source>
        <dbReference type="ARBA" id="ARBA00022679"/>
    </source>
</evidence>
<comment type="caution">
    <text evidence="10">The sequence shown here is derived from an EMBL/GenBank/DDBJ whole genome shotgun (WGS) entry which is preliminary data.</text>
</comment>
<dbReference type="EMBL" id="RKHK01000001">
    <property type="protein sequence ID" value="ROR73040.1"/>
    <property type="molecule type" value="Genomic_DNA"/>
</dbReference>
<evidence type="ECO:0000256" key="6">
    <source>
        <dbReference type="ARBA" id="ARBA00022840"/>
    </source>
</evidence>
<keyword evidence="7" id="KW-0594">Phospholipid biosynthesis</keyword>
<evidence type="ECO:0000256" key="7">
    <source>
        <dbReference type="ARBA" id="ARBA00023209"/>
    </source>
</evidence>
<organism evidence="10 11">
    <name type="scientific">Bogoriella caseilytica</name>
    <dbReference type="NCBI Taxonomy" id="56055"/>
    <lineage>
        <taxon>Bacteria</taxon>
        <taxon>Bacillati</taxon>
        <taxon>Actinomycetota</taxon>
        <taxon>Actinomycetes</taxon>
        <taxon>Micrococcales</taxon>
        <taxon>Bogoriellaceae</taxon>
        <taxon>Bogoriella</taxon>
    </lineage>
</organism>
<keyword evidence="6" id="KW-0067">ATP-binding</keyword>
<gene>
    <name evidence="10" type="ORF">EDD31_1406</name>
</gene>
<sequence length="320" mass="32666">MPTDQDVLAVVNADAGSAAQPQVEAAVAAMRAAGPPSAQVELVATTSLEHLAETLRGLAGRRLVIIGGDGSIRAGVQSLHDVGALRAAGPIGIVPLGTANDLARTLGLPQDPADAAHLAMSGTPHGMAVLVAEDGVVAVNSVHVGVGAVAARKADRIKPVLQRVRLGVLAYPVGALAAGLTHRSWRLRVRVDGVDQQRPGERLLMVAIGLGGTVGGGVPLVPGADPRDAMADIVVSGAVAPLARLVYAAQLTRGAHVRRPDVRTARGLMIEVEAAPGTSFPTNLDGEVRGPYTARCWEFRPEAWSAIAPQEAEDVAGAAA</sequence>
<name>A0A3N2BCR1_9MICO</name>
<dbReference type="InterPro" id="IPR016064">
    <property type="entry name" value="NAD/diacylglycerol_kinase_sf"/>
</dbReference>
<dbReference type="AlphaFoldDB" id="A0A3N2BCR1"/>
<evidence type="ECO:0000259" key="9">
    <source>
        <dbReference type="PROSITE" id="PS50146"/>
    </source>
</evidence>
<feature type="domain" description="DAGKc" evidence="9">
    <location>
        <begin position="2"/>
        <end position="135"/>
    </location>
</feature>
<dbReference type="InterPro" id="IPR001206">
    <property type="entry name" value="Diacylglycerol_kinase_cat_dom"/>
</dbReference>
<keyword evidence="8" id="KW-1208">Phospholipid metabolism</keyword>
<dbReference type="PANTHER" id="PTHR12358:SF54">
    <property type="entry name" value="SPHINGOSINE KINASE RELATED PROTEIN"/>
    <property type="match status" value="1"/>
</dbReference>
<dbReference type="InterPro" id="IPR045540">
    <property type="entry name" value="YegS/DAGK_C"/>
</dbReference>
<evidence type="ECO:0000256" key="2">
    <source>
        <dbReference type="ARBA" id="ARBA00005983"/>
    </source>
</evidence>
<dbReference type="SUPFAM" id="SSF111331">
    <property type="entry name" value="NAD kinase/diacylglycerol kinase-like"/>
    <property type="match status" value="1"/>
</dbReference>
<dbReference type="OrthoDB" id="142078at2"/>
<dbReference type="InterPro" id="IPR050187">
    <property type="entry name" value="Lipid_Phosphate_FormReg"/>
</dbReference>
<dbReference type="PANTHER" id="PTHR12358">
    <property type="entry name" value="SPHINGOSINE KINASE"/>
    <property type="match status" value="1"/>
</dbReference>
<dbReference type="Gene3D" id="3.40.50.10330">
    <property type="entry name" value="Probable inorganic polyphosphate/atp-NAD kinase, domain 1"/>
    <property type="match status" value="1"/>
</dbReference>
<comment type="cofactor">
    <cofactor evidence="1">
        <name>Mg(2+)</name>
        <dbReference type="ChEBI" id="CHEBI:18420"/>
    </cofactor>
</comment>
<evidence type="ECO:0000256" key="8">
    <source>
        <dbReference type="ARBA" id="ARBA00023264"/>
    </source>
</evidence>
<evidence type="ECO:0000256" key="5">
    <source>
        <dbReference type="ARBA" id="ARBA00022777"/>
    </source>
</evidence>
<keyword evidence="5 10" id="KW-0418">Kinase</keyword>
<keyword evidence="3" id="KW-0808">Transferase</keyword>
<evidence type="ECO:0000313" key="10">
    <source>
        <dbReference type="EMBL" id="ROR73040.1"/>
    </source>
</evidence>
<dbReference type="SMART" id="SM00046">
    <property type="entry name" value="DAGKc"/>
    <property type="match status" value="1"/>
</dbReference>
<keyword evidence="7" id="KW-0444">Lipid biosynthesis</keyword>
<reference evidence="10 11" key="1">
    <citation type="submission" date="2018-11" db="EMBL/GenBank/DDBJ databases">
        <title>Sequencing the genomes of 1000 actinobacteria strains.</title>
        <authorList>
            <person name="Klenk H.-P."/>
        </authorList>
    </citation>
    <scope>NUCLEOTIDE SEQUENCE [LARGE SCALE GENOMIC DNA]</scope>
    <source>
        <strain evidence="10 11">DSM 11294</strain>
    </source>
</reference>
<evidence type="ECO:0000313" key="11">
    <source>
        <dbReference type="Proteomes" id="UP000280668"/>
    </source>
</evidence>
<dbReference type="InterPro" id="IPR017438">
    <property type="entry name" value="ATP-NAD_kinase_N"/>
</dbReference>
<dbReference type="RefSeq" id="WP_123303514.1">
    <property type="nucleotide sequence ID" value="NZ_RKHK01000001.1"/>
</dbReference>
<keyword evidence="4" id="KW-0547">Nucleotide-binding</keyword>
<dbReference type="Pfam" id="PF00781">
    <property type="entry name" value="DAGK_cat"/>
    <property type="match status" value="1"/>
</dbReference>